<name>A0A1L7XYR8_9HELO</name>
<organism evidence="1 2">
    <name type="scientific">Phialocephala subalpina</name>
    <dbReference type="NCBI Taxonomy" id="576137"/>
    <lineage>
        <taxon>Eukaryota</taxon>
        <taxon>Fungi</taxon>
        <taxon>Dikarya</taxon>
        <taxon>Ascomycota</taxon>
        <taxon>Pezizomycotina</taxon>
        <taxon>Leotiomycetes</taxon>
        <taxon>Helotiales</taxon>
        <taxon>Mollisiaceae</taxon>
        <taxon>Phialocephala</taxon>
        <taxon>Phialocephala fortinii species complex</taxon>
    </lineage>
</organism>
<reference evidence="1 2" key="1">
    <citation type="submission" date="2016-03" db="EMBL/GenBank/DDBJ databases">
        <authorList>
            <person name="Ploux O."/>
        </authorList>
    </citation>
    <scope>NUCLEOTIDE SEQUENCE [LARGE SCALE GENOMIC DNA]</scope>
    <source>
        <strain evidence="1 2">UAMH 11012</strain>
    </source>
</reference>
<accession>A0A1L7XYR8</accession>
<evidence type="ECO:0000313" key="2">
    <source>
        <dbReference type="Proteomes" id="UP000184330"/>
    </source>
</evidence>
<dbReference type="EMBL" id="FJOG01000107">
    <property type="protein sequence ID" value="CZR70211.1"/>
    <property type="molecule type" value="Genomic_DNA"/>
</dbReference>
<dbReference type="AlphaFoldDB" id="A0A1L7XYR8"/>
<proteinExistence type="predicted"/>
<protein>
    <submittedName>
        <fullName evidence="1">Uncharacterized protein</fullName>
    </submittedName>
</protein>
<sequence>MQYGGNCVSDPSSAGNARTTRWSFASSLVNLVQVHIKPRPAVAKYKERVVIDIKLKPSGHLWVAGWPWPWEHKNDSTWIANGYATPLHFQEVTRFQNWEQYCVPQGFGHIFDMSFVYRCYEQMRNKPYLAQFQKVEDIDRRRPAGGLHFRIHPERFKTYEPKPKGEAGWKAYVSDVNAEYIFGFTDRLNGLSDFKDGAAPHKTFKRLLESIIMTGEFKDAIPTARPDKGLIEAANDQSDYETDVEYDDLPHPIATSIEYVVEGPASTPQQIISQPRHTVSSVAPRQQPDQVYVSCPPGIAG</sequence>
<evidence type="ECO:0000313" key="1">
    <source>
        <dbReference type="EMBL" id="CZR70211.1"/>
    </source>
</evidence>
<gene>
    <name evidence="1" type="ORF">PAC_20112</name>
</gene>
<keyword evidence="2" id="KW-1185">Reference proteome</keyword>
<dbReference type="Proteomes" id="UP000184330">
    <property type="component" value="Unassembled WGS sequence"/>
</dbReference>